<reference evidence="18 19" key="1">
    <citation type="journal article" date="2016" name="Nat. Commun.">
        <title>Thousands of microbial genomes shed light on interconnected biogeochemical processes in an aquifer system.</title>
        <authorList>
            <person name="Anantharaman K."/>
            <person name="Brown C.T."/>
            <person name="Hug L.A."/>
            <person name="Sharon I."/>
            <person name="Castelle C.J."/>
            <person name="Probst A.J."/>
            <person name="Thomas B.C."/>
            <person name="Singh A."/>
            <person name="Wilkins M.J."/>
            <person name="Karaoz U."/>
            <person name="Brodie E.L."/>
            <person name="Williams K.H."/>
            <person name="Hubbard S.S."/>
            <person name="Banfield J.F."/>
        </authorList>
    </citation>
    <scope>NUCLEOTIDE SEQUENCE [LARGE SCALE GENOMIC DNA]</scope>
</reference>
<comment type="catalytic activity">
    <reaction evidence="14 15">
        <text>guanosine(37) in tRNA + S-adenosyl-L-methionine = N(1)-methylguanosine(37) in tRNA + S-adenosyl-L-homocysteine + H(+)</text>
        <dbReference type="Rhea" id="RHEA:36899"/>
        <dbReference type="Rhea" id="RHEA-COMP:10145"/>
        <dbReference type="Rhea" id="RHEA-COMP:10147"/>
        <dbReference type="ChEBI" id="CHEBI:15378"/>
        <dbReference type="ChEBI" id="CHEBI:57856"/>
        <dbReference type="ChEBI" id="CHEBI:59789"/>
        <dbReference type="ChEBI" id="CHEBI:73542"/>
        <dbReference type="ChEBI" id="CHEBI:74269"/>
        <dbReference type="EC" id="2.1.1.228"/>
    </reaction>
</comment>
<gene>
    <name evidence="15" type="primary">trmD</name>
    <name evidence="18" type="ORF">A3J58_00495</name>
</gene>
<evidence type="ECO:0000256" key="8">
    <source>
        <dbReference type="ARBA" id="ARBA00022603"/>
    </source>
</evidence>
<comment type="caution">
    <text evidence="18">The sequence shown here is derived from an EMBL/GenBank/DDBJ whole genome shotgun (WGS) entry which is preliminary data.</text>
</comment>
<comment type="similarity">
    <text evidence="3 15">Belongs to the RNA methyltransferase TrmD family.</text>
</comment>
<evidence type="ECO:0000256" key="9">
    <source>
        <dbReference type="ARBA" id="ARBA00022679"/>
    </source>
</evidence>
<dbReference type="Gene3D" id="1.10.1270.20">
    <property type="entry name" value="tRNA(m1g37)methyltransferase, domain 2"/>
    <property type="match status" value="1"/>
</dbReference>
<evidence type="ECO:0000256" key="5">
    <source>
        <dbReference type="ARBA" id="ARBA00012807"/>
    </source>
</evidence>
<protein>
    <recommendedName>
        <fullName evidence="6 15">tRNA (guanine-N(1)-)-methyltransferase</fullName>
        <ecNumber evidence="5 15">2.1.1.228</ecNumber>
    </recommendedName>
    <alternativeName>
        <fullName evidence="12 15">M1G-methyltransferase</fullName>
    </alternativeName>
    <alternativeName>
        <fullName evidence="13 15">tRNA [GM37] methyltransferase</fullName>
    </alternativeName>
</protein>
<dbReference type="InterPro" id="IPR023148">
    <property type="entry name" value="tRNA_m1G_MeTrfase_C_sf"/>
</dbReference>
<dbReference type="InterPro" id="IPR029028">
    <property type="entry name" value="Alpha/beta_knot_MTases"/>
</dbReference>
<dbReference type="HAMAP" id="MF_00605">
    <property type="entry name" value="TrmD"/>
    <property type="match status" value="1"/>
</dbReference>
<dbReference type="PIRSF" id="PIRSF000386">
    <property type="entry name" value="tRNA_mtase"/>
    <property type="match status" value="1"/>
</dbReference>
<evidence type="ECO:0000256" key="11">
    <source>
        <dbReference type="ARBA" id="ARBA00022694"/>
    </source>
</evidence>
<comment type="function">
    <text evidence="1 15">Specifically methylates guanosine-37 in various tRNAs.</text>
</comment>
<evidence type="ECO:0000256" key="12">
    <source>
        <dbReference type="ARBA" id="ARBA00029736"/>
    </source>
</evidence>
<dbReference type="NCBIfam" id="NF000648">
    <property type="entry name" value="PRK00026.1"/>
    <property type="match status" value="1"/>
</dbReference>
<evidence type="ECO:0000256" key="10">
    <source>
        <dbReference type="ARBA" id="ARBA00022691"/>
    </source>
</evidence>
<evidence type="ECO:0000313" key="18">
    <source>
        <dbReference type="EMBL" id="OHA02292.1"/>
    </source>
</evidence>
<evidence type="ECO:0000256" key="13">
    <source>
        <dbReference type="ARBA" id="ARBA00033392"/>
    </source>
</evidence>
<dbReference type="PANTHER" id="PTHR46417:SF1">
    <property type="entry name" value="TRNA (GUANINE-N(1)-)-METHYLTRANSFERASE"/>
    <property type="match status" value="1"/>
</dbReference>
<evidence type="ECO:0000256" key="3">
    <source>
        <dbReference type="ARBA" id="ARBA00007630"/>
    </source>
</evidence>
<dbReference type="InterPro" id="IPR002649">
    <property type="entry name" value="tRNA_m1G_MeTrfase_TrmD"/>
</dbReference>
<evidence type="ECO:0000256" key="1">
    <source>
        <dbReference type="ARBA" id="ARBA00002634"/>
    </source>
</evidence>
<dbReference type="EMBL" id="MHQM01000051">
    <property type="protein sequence ID" value="OHA02292.1"/>
    <property type="molecule type" value="Genomic_DNA"/>
</dbReference>
<evidence type="ECO:0000256" key="2">
    <source>
        <dbReference type="ARBA" id="ARBA00004496"/>
    </source>
</evidence>
<dbReference type="SUPFAM" id="SSF75217">
    <property type="entry name" value="alpha/beta knot"/>
    <property type="match status" value="1"/>
</dbReference>
<evidence type="ECO:0000256" key="15">
    <source>
        <dbReference type="HAMAP-Rule" id="MF_00605"/>
    </source>
</evidence>
<dbReference type="InterPro" id="IPR016009">
    <property type="entry name" value="tRNA_MeTrfase_TRMD/TRM10"/>
</dbReference>
<keyword evidence="11 15" id="KW-0819">tRNA processing</keyword>
<dbReference type="Pfam" id="PF01746">
    <property type="entry name" value="tRNA_m1G_MT"/>
    <property type="match status" value="1"/>
</dbReference>
<dbReference type="Gene3D" id="3.40.1280.10">
    <property type="match status" value="1"/>
</dbReference>
<keyword evidence="10 15" id="KW-0949">S-adenosyl-L-methionine</keyword>
<dbReference type="EC" id="2.1.1.228" evidence="5 15"/>
<keyword evidence="7 15" id="KW-0963">Cytoplasm</keyword>
<feature type="binding site" evidence="15 16">
    <location>
        <position position="113"/>
    </location>
    <ligand>
        <name>S-adenosyl-L-methionine</name>
        <dbReference type="ChEBI" id="CHEBI:59789"/>
    </ligand>
</feature>
<evidence type="ECO:0000256" key="14">
    <source>
        <dbReference type="ARBA" id="ARBA00047783"/>
    </source>
</evidence>
<name>A0A1G2KUH8_9BACT</name>
<comment type="subunit">
    <text evidence="4 15">Homodimer.</text>
</comment>
<keyword evidence="8 15" id="KW-0489">Methyltransferase</keyword>
<feature type="domain" description="tRNA methyltransferase TRMD/TRM10-type" evidence="17">
    <location>
        <begin position="1"/>
        <end position="233"/>
    </location>
</feature>
<accession>A0A1G2KUH8</accession>
<evidence type="ECO:0000256" key="4">
    <source>
        <dbReference type="ARBA" id="ARBA00011738"/>
    </source>
</evidence>
<dbReference type="GO" id="GO:0052906">
    <property type="term" value="F:tRNA (guanine(37)-N1)-methyltransferase activity"/>
    <property type="evidence" value="ECO:0007669"/>
    <property type="project" value="UniProtKB-UniRule"/>
</dbReference>
<sequence>MRFDTITIFPQMIDAYMNESIIKRAREKKLIESYAHNLRDFSADKKHKKVDDRPYGGGAGMVLGVEALSRALVKIPKKKRQLVVLFSAAGRQFDAAIAARWAKKYDQIVMIAGRYEGVDERIVKVLQATCLPDRQANYLRTRQAGNLQTVSIGPYVLTGGELPALVVIDAVARHIPGVLGSHESLEEKRHGIGVPVYTRPEVFTWRGRQYRVPKILLSGDQKKIAEWRAKRKIK</sequence>
<dbReference type="InterPro" id="IPR029026">
    <property type="entry name" value="tRNA_m1G_MTases_N"/>
</dbReference>
<evidence type="ECO:0000259" key="17">
    <source>
        <dbReference type="Pfam" id="PF01746"/>
    </source>
</evidence>
<dbReference type="GO" id="GO:0005829">
    <property type="term" value="C:cytosol"/>
    <property type="evidence" value="ECO:0007669"/>
    <property type="project" value="TreeGrafter"/>
</dbReference>
<evidence type="ECO:0000256" key="7">
    <source>
        <dbReference type="ARBA" id="ARBA00022490"/>
    </source>
</evidence>
<evidence type="ECO:0000256" key="6">
    <source>
        <dbReference type="ARBA" id="ARBA00014679"/>
    </source>
</evidence>
<dbReference type="PANTHER" id="PTHR46417">
    <property type="entry name" value="TRNA (GUANINE-N(1)-)-METHYLTRANSFERASE"/>
    <property type="match status" value="1"/>
</dbReference>
<comment type="subcellular location">
    <subcellularLocation>
        <location evidence="2 15">Cytoplasm</location>
    </subcellularLocation>
</comment>
<dbReference type="AlphaFoldDB" id="A0A1G2KUH8"/>
<evidence type="ECO:0000313" key="19">
    <source>
        <dbReference type="Proteomes" id="UP000178510"/>
    </source>
</evidence>
<dbReference type="GO" id="GO:0002939">
    <property type="term" value="P:tRNA N1-guanine methylation"/>
    <property type="evidence" value="ECO:0007669"/>
    <property type="project" value="TreeGrafter"/>
</dbReference>
<evidence type="ECO:0000256" key="16">
    <source>
        <dbReference type="PIRSR" id="PIRSR000386-1"/>
    </source>
</evidence>
<keyword evidence="9 15" id="KW-0808">Transferase</keyword>
<organism evidence="18 19">
    <name type="scientific">Candidatus Sungbacteria bacterium RIFCSPHIGHO2_02_FULL_52_23</name>
    <dbReference type="NCBI Taxonomy" id="1802274"/>
    <lineage>
        <taxon>Bacteria</taxon>
        <taxon>Candidatus Sungiibacteriota</taxon>
    </lineage>
</organism>
<dbReference type="Proteomes" id="UP000178510">
    <property type="component" value="Unassembled WGS sequence"/>
</dbReference>
<comment type="caution">
    <text evidence="15">Lacks conserved residue(s) required for the propagation of feature annotation.</text>
</comment>
<dbReference type="STRING" id="1802274.A3J58_00495"/>
<proteinExistence type="inferred from homology"/>